<sequence>MDSDSSQSCSLCRHKGRICQEECEYRQIFPGNRYQEFEKAKWLFGLKNMLAIIQSVEVDQRQVAADSMFMEANAWRNHPVEGALGFASDLISQIHSLFNQLQAAKQQLEIFKLQDDDDNNGLQTVPISSSPFAASSSSSSGIPVQPSQLHRSAEICSTIMEGIVSCEEVKPLDVHQITSLLQYYRRGRGRQTSNETKVQNQDQRNAVGRDGEIANAEVSEDEN</sequence>
<feature type="coiled-coil region" evidence="2">
    <location>
        <begin position="87"/>
        <end position="114"/>
    </location>
</feature>
<organism evidence="5 6">
    <name type="scientific">Acacia crassicarpa</name>
    <name type="common">northern wattle</name>
    <dbReference type="NCBI Taxonomy" id="499986"/>
    <lineage>
        <taxon>Eukaryota</taxon>
        <taxon>Viridiplantae</taxon>
        <taxon>Streptophyta</taxon>
        <taxon>Embryophyta</taxon>
        <taxon>Tracheophyta</taxon>
        <taxon>Spermatophyta</taxon>
        <taxon>Magnoliopsida</taxon>
        <taxon>eudicotyledons</taxon>
        <taxon>Gunneridae</taxon>
        <taxon>Pentapetalae</taxon>
        <taxon>rosids</taxon>
        <taxon>fabids</taxon>
        <taxon>Fabales</taxon>
        <taxon>Fabaceae</taxon>
        <taxon>Caesalpinioideae</taxon>
        <taxon>mimosoid clade</taxon>
        <taxon>Acacieae</taxon>
        <taxon>Acacia</taxon>
    </lineage>
</organism>
<evidence type="ECO:0000313" key="5">
    <source>
        <dbReference type="EMBL" id="KAK4284964.1"/>
    </source>
</evidence>
<gene>
    <name evidence="5" type="ORF">QN277_001724</name>
</gene>
<evidence type="ECO:0000256" key="1">
    <source>
        <dbReference type="ARBA" id="ARBA00005474"/>
    </source>
</evidence>
<feature type="domain" description="LOB" evidence="4">
    <location>
        <begin position="7"/>
        <end position="108"/>
    </location>
</feature>
<dbReference type="PANTHER" id="PTHR31301:SF103">
    <property type="entry name" value="LOB DOMAIN-CONTAINING PROTEIN 5-RELATED"/>
    <property type="match status" value="1"/>
</dbReference>
<feature type="compositionally biased region" description="Low complexity" evidence="3">
    <location>
        <begin position="125"/>
        <end position="146"/>
    </location>
</feature>
<name>A0AAE1N7Z0_9FABA</name>
<dbReference type="EMBL" id="JAWXYG010000001">
    <property type="protein sequence ID" value="KAK4284964.1"/>
    <property type="molecule type" value="Genomic_DNA"/>
</dbReference>
<evidence type="ECO:0000313" key="6">
    <source>
        <dbReference type="Proteomes" id="UP001293593"/>
    </source>
</evidence>
<keyword evidence="2" id="KW-0175">Coiled coil</keyword>
<keyword evidence="6" id="KW-1185">Reference proteome</keyword>
<dbReference type="PANTHER" id="PTHR31301">
    <property type="entry name" value="LOB DOMAIN-CONTAINING PROTEIN 4-RELATED"/>
    <property type="match status" value="1"/>
</dbReference>
<feature type="region of interest" description="Disordered" evidence="3">
    <location>
        <begin position="188"/>
        <end position="223"/>
    </location>
</feature>
<accession>A0AAE1N7Z0</accession>
<comment type="similarity">
    <text evidence="1">Belongs to the LOB domain-containing protein family.</text>
</comment>
<reference evidence="5" key="1">
    <citation type="submission" date="2023-10" db="EMBL/GenBank/DDBJ databases">
        <title>Chromosome-level genome of the transformable northern wattle, Acacia crassicarpa.</title>
        <authorList>
            <person name="Massaro I."/>
            <person name="Sinha N.R."/>
            <person name="Poethig S."/>
            <person name="Leichty A.R."/>
        </authorList>
    </citation>
    <scope>NUCLEOTIDE SEQUENCE</scope>
    <source>
        <strain evidence="5">Acra3RX</strain>
        <tissue evidence="5">Leaf</tissue>
    </source>
</reference>
<dbReference type="Pfam" id="PF03195">
    <property type="entry name" value="LOB"/>
    <property type="match status" value="1"/>
</dbReference>
<evidence type="ECO:0000256" key="2">
    <source>
        <dbReference type="SAM" id="Coils"/>
    </source>
</evidence>
<evidence type="ECO:0000256" key="3">
    <source>
        <dbReference type="SAM" id="MobiDB-lite"/>
    </source>
</evidence>
<dbReference type="Proteomes" id="UP001293593">
    <property type="component" value="Unassembled WGS sequence"/>
</dbReference>
<dbReference type="InterPro" id="IPR004883">
    <property type="entry name" value="LOB"/>
</dbReference>
<dbReference type="AlphaFoldDB" id="A0AAE1N7Z0"/>
<feature type="region of interest" description="Disordered" evidence="3">
    <location>
        <begin position="122"/>
        <end position="146"/>
    </location>
</feature>
<dbReference type="PROSITE" id="PS50891">
    <property type="entry name" value="LOB"/>
    <property type="match status" value="1"/>
</dbReference>
<proteinExistence type="inferred from homology"/>
<feature type="compositionally biased region" description="Polar residues" evidence="3">
    <location>
        <begin position="190"/>
        <end position="204"/>
    </location>
</feature>
<protein>
    <recommendedName>
        <fullName evidence="4">LOB domain-containing protein</fullName>
    </recommendedName>
</protein>
<evidence type="ECO:0000259" key="4">
    <source>
        <dbReference type="PROSITE" id="PS50891"/>
    </source>
</evidence>
<comment type="caution">
    <text evidence="5">The sequence shown here is derived from an EMBL/GenBank/DDBJ whole genome shotgun (WGS) entry which is preliminary data.</text>
</comment>